<keyword evidence="3" id="KW-1185">Reference proteome</keyword>
<proteinExistence type="predicted"/>
<reference evidence="3" key="1">
    <citation type="journal article" date="2019" name="Int. J. Syst. Evol. Microbiol.">
        <title>The Global Catalogue of Microorganisms (GCM) 10K type strain sequencing project: providing services to taxonomists for standard genome sequencing and annotation.</title>
        <authorList>
            <consortium name="The Broad Institute Genomics Platform"/>
            <consortium name="The Broad Institute Genome Sequencing Center for Infectious Disease"/>
            <person name="Wu L."/>
            <person name="Ma J."/>
        </authorList>
    </citation>
    <scope>NUCLEOTIDE SEQUENCE [LARGE SCALE GENOMIC DNA]</scope>
    <source>
        <strain evidence="3">KCTC 42211</strain>
    </source>
</reference>
<feature type="chain" id="PRO_5045101757" evidence="1">
    <location>
        <begin position="25"/>
        <end position="214"/>
    </location>
</feature>
<protein>
    <submittedName>
        <fullName evidence="2">DUF3106 domain-containing protein</fullName>
    </submittedName>
</protein>
<comment type="caution">
    <text evidence="2">The sequence shown here is derived from an EMBL/GenBank/DDBJ whole genome shotgun (WGS) entry which is preliminary data.</text>
</comment>
<evidence type="ECO:0000313" key="2">
    <source>
        <dbReference type="EMBL" id="MFC3660312.1"/>
    </source>
</evidence>
<name>A0ABV7UV33_9GAMM</name>
<dbReference type="Pfam" id="PF11304">
    <property type="entry name" value="DUF3106"/>
    <property type="match status" value="1"/>
</dbReference>
<dbReference type="RefSeq" id="WP_386709539.1">
    <property type="nucleotide sequence ID" value="NZ_JBHRYF010000008.1"/>
</dbReference>
<keyword evidence="1" id="KW-0732">Signal</keyword>
<gene>
    <name evidence="2" type="ORF">ACFOM9_09565</name>
</gene>
<evidence type="ECO:0000313" key="3">
    <source>
        <dbReference type="Proteomes" id="UP001595724"/>
    </source>
</evidence>
<feature type="signal peptide" evidence="1">
    <location>
        <begin position="1"/>
        <end position="24"/>
    </location>
</feature>
<dbReference type="Proteomes" id="UP001595724">
    <property type="component" value="Unassembled WGS sequence"/>
</dbReference>
<sequence length="214" mass="23654">MCSDVLRARWWVLALALASATAAAAQSLPPRLLEKARTLPAPTEADLKRHAEVLAAMTPAQRAAFDTRVAKWDAQVPAAQRESREAWQAWQALPEAERHRLRAAAAAFSALQPDQQQTLRAQYEALDGSEHRGWLLGPTLGADYPKLHALVAQVPPGQREALLEALRALSPEARADLSVLAQRTPPQGRDALRTELLAQPAARRDAWLRERLRR</sequence>
<accession>A0ABV7UV33</accession>
<organism evidence="2 3">
    <name type="scientific">Luteimonas notoginsengisoli</name>
    <dbReference type="NCBI Taxonomy" id="1578200"/>
    <lineage>
        <taxon>Bacteria</taxon>
        <taxon>Pseudomonadati</taxon>
        <taxon>Pseudomonadota</taxon>
        <taxon>Gammaproteobacteria</taxon>
        <taxon>Lysobacterales</taxon>
        <taxon>Lysobacteraceae</taxon>
        <taxon>Luteimonas</taxon>
    </lineage>
</organism>
<evidence type="ECO:0000256" key="1">
    <source>
        <dbReference type="SAM" id="SignalP"/>
    </source>
</evidence>
<dbReference type="EMBL" id="JBHRYF010000008">
    <property type="protein sequence ID" value="MFC3660312.1"/>
    <property type="molecule type" value="Genomic_DNA"/>
</dbReference>
<dbReference type="InterPro" id="IPR021455">
    <property type="entry name" value="DUF3106"/>
</dbReference>